<keyword evidence="1" id="KW-0378">Hydrolase</keyword>
<dbReference type="InParanoid" id="Q22TR3"/>
<dbReference type="HOGENOM" id="CLU_011289_1_0_1"/>
<keyword evidence="1" id="KW-0645">Protease</keyword>
<dbReference type="AlphaFoldDB" id="Q22TR3"/>
<dbReference type="KEGG" id="tet:TTHERM_00967520"/>
<dbReference type="GeneID" id="7828231"/>
<sequence>MDKITIQNLKCNKHPNKNLQFIQVNDVLTQPVSTKPLFYCSSCFNHDLHFKSINYLMIDQIFQEADTNIIPKWPPVNNYQIISDLIDLTSNQSSLDYVKQITDFFNQFKEEFLNKIDIIQKQTINEALKYPIDTQQIIKRYQEISNILQFKQILNNEQLNNLQDHSTLCKEFISKMESQKDKNTELLQSLLSQANQLKTNFNMEYPHIIKQQLFTFIDHISFFNLNIPEVSSTNHNNTRNHQETNIINQSNQIVDLKLTSDLIMKLVSNKSNFCSDQFLNKLSEILQRINPLLKQFTFNTAVFKENKEQIDFSQISEEKINLIEEYVKHSIALSRGEQQYEQEVKDSLEIKQMTQIVDSKMSFLREEFIQQFEKFLVDVKPFLKQINFTNSFTDKNKFDFIRNINLKDKQLGVLFDEIQFISDLKLFATQYQNGQRDSVVNKKENGYYEIEKLNNTSWVNCISNTNLQKDQKYIFRIKVESLNVTQCFMIGLMRNSNAYQNLGYNDYLSCYLEKNNQSVIKSGSNGIDKQLKGAGFKTSGENMIELRLCLKEQILEVLDYPNYEYKLGLQDQYKEKLTQFDDLRFYIGTYFQGSKLILMDVKIVNEFII</sequence>
<proteinExistence type="predicted"/>
<dbReference type="EMBL" id="GG662838">
    <property type="protein sequence ID" value="EAR88698.1"/>
    <property type="molecule type" value="Genomic_DNA"/>
</dbReference>
<accession>Q22TR3</accession>
<name>Q22TR3_TETTS</name>
<dbReference type="eggNOG" id="ENOG502RT3E">
    <property type="taxonomic scope" value="Eukaryota"/>
</dbReference>
<protein>
    <submittedName>
        <fullName evidence="1">Zinc carboxypeptidase family protein</fullName>
    </submittedName>
</protein>
<organism evidence="1 2">
    <name type="scientific">Tetrahymena thermophila (strain SB210)</name>
    <dbReference type="NCBI Taxonomy" id="312017"/>
    <lineage>
        <taxon>Eukaryota</taxon>
        <taxon>Sar</taxon>
        <taxon>Alveolata</taxon>
        <taxon>Ciliophora</taxon>
        <taxon>Intramacronucleata</taxon>
        <taxon>Oligohymenophorea</taxon>
        <taxon>Hymenostomatida</taxon>
        <taxon>Tetrahymenina</taxon>
        <taxon>Tetrahymenidae</taxon>
        <taxon>Tetrahymena</taxon>
    </lineage>
</organism>
<gene>
    <name evidence="1" type="ORF">TTHERM_00967520</name>
</gene>
<dbReference type="Proteomes" id="UP000009168">
    <property type="component" value="Unassembled WGS sequence"/>
</dbReference>
<keyword evidence="1" id="KW-0121">Carboxypeptidase</keyword>
<dbReference type="GO" id="GO:0004180">
    <property type="term" value="F:carboxypeptidase activity"/>
    <property type="evidence" value="ECO:0007669"/>
    <property type="project" value="UniProtKB-KW"/>
</dbReference>
<dbReference type="RefSeq" id="XP_001008943.1">
    <property type="nucleotide sequence ID" value="XM_001008943.1"/>
</dbReference>
<evidence type="ECO:0000313" key="1">
    <source>
        <dbReference type="EMBL" id="EAR88698.1"/>
    </source>
</evidence>
<evidence type="ECO:0000313" key="2">
    <source>
        <dbReference type="Proteomes" id="UP000009168"/>
    </source>
</evidence>
<keyword evidence="2" id="KW-1185">Reference proteome</keyword>
<reference evidence="2" key="1">
    <citation type="journal article" date="2006" name="PLoS Biol.">
        <title>Macronuclear genome sequence of the ciliate Tetrahymena thermophila, a model eukaryote.</title>
        <authorList>
            <person name="Eisen J.A."/>
            <person name="Coyne R.S."/>
            <person name="Wu M."/>
            <person name="Wu D."/>
            <person name="Thiagarajan M."/>
            <person name="Wortman J.R."/>
            <person name="Badger J.H."/>
            <person name="Ren Q."/>
            <person name="Amedeo P."/>
            <person name="Jones K.M."/>
            <person name="Tallon L.J."/>
            <person name="Delcher A.L."/>
            <person name="Salzberg S.L."/>
            <person name="Silva J.C."/>
            <person name="Haas B.J."/>
            <person name="Majoros W.H."/>
            <person name="Farzad M."/>
            <person name="Carlton J.M."/>
            <person name="Smith R.K. Jr."/>
            <person name="Garg J."/>
            <person name="Pearlman R.E."/>
            <person name="Karrer K.M."/>
            <person name="Sun L."/>
            <person name="Manning G."/>
            <person name="Elde N.C."/>
            <person name="Turkewitz A.P."/>
            <person name="Asai D.J."/>
            <person name="Wilkes D.E."/>
            <person name="Wang Y."/>
            <person name="Cai H."/>
            <person name="Collins K."/>
            <person name="Stewart B.A."/>
            <person name="Lee S.R."/>
            <person name="Wilamowska K."/>
            <person name="Weinberg Z."/>
            <person name="Ruzzo W.L."/>
            <person name="Wloga D."/>
            <person name="Gaertig J."/>
            <person name="Frankel J."/>
            <person name="Tsao C.-C."/>
            <person name="Gorovsky M.A."/>
            <person name="Keeling P.J."/>
            <person name="Waller R.F."/>
            <person name="Patron N.J."/>
            <person name="Cherry J.M."/>
            <person name="Stover N.A."/>
            <person name="Krieger C.J."/>
            <person name="del Toro C."/>
            <person name="Ryder H.F."/>
            <person name="Williamson S.C."/>
            <person name="Barbeau R.A."/>
            <person name="Hamilton E.P."/>
            <person name="Orias E."/>
        </authorList>
    </citation>
    <scope>NUCLEOTIDE SEQUENCE [LARGE SCALE GENOMIC DNA]</scope>
    <source>
        <strain evidence="2">SB210</strain>
    </source>
</reference>